<evidence type="ECO:0000256" key="4">
    <source>
        <dbReference type="ARBA" id="ARBA00022982"/>
    </source>
</evidence>
<dbReference type="GO" id="GO:0046872">
    <property type="term" value="F:metal ion binding"/>
    <property type="evidence" value="ECO:0007669"/>
    <property type="project" value="UniProtKB-KW"/>
</dbReference>
<evidence type="ECO:0000259" key="9">
    <source>
        <dbReference type="PROSITE" id="PS51373"/>
    </source>
</evidence>
<dbReference type="InterPro" id="IPR006311">
    <property type="entry name" value="TAT_signal"/>
</dbReference>
<comment type="subunit">
    <text evidence="7">Homodimer.</text>
</comment>
<comment type="function">
    <text evidence="7">Specific class of high-redox-potential 4Fe-4S ferredoxins. Functions in anaerobic electron transport in most purple and in some other photosynthetic bacteria and in at least one genus (Paracoccus) of halophilic, denitrifying bacteria.</text>
</comment>
<dbReference type="EMBL" id="CP010537">
    <property type="protein sequence ID" value="AJG23601.1"/>
    <property type="molecule type" value="Genomic_DNA"/>
</dbReference>
<dbReference type="AlphaFoldDB" id="A0A0C4YSK3"/>
<dbReference type="GO" id="GO:0009055">
    <property type="term" value="F:electron transfer activity"/>
    <property type="evidence" value="ECO:0007669"/>
    <property type="project" value="InterPro"/>
</dbReference>
<dbReference type="PROSITE" id="PS51373">
    <property type="entry name" value="HIPIP"/>
    <property type="match status" value="1"/>
</dbReference>
<dbReference type="KEGG" id="cbw:RR42_s2013"/>
<evidence type="ECO:0000256" key="2">
    <source>
        <dbReference type="ARBA" id="ARBA00022485"/>
    </source>
</evidence>
<keyword evidence="6 7" id="KW-0411">Iron-sulfur</keyword>
<keyword evidence="5 7" id="KW-0408">Iron</keyword>
<dbReference type="RefSeq" id="WP_043355507.1">
    <property type="nucleotide sequence ID" value="NZ_CP010537.1"/>
</dbReference>
<dbReference type="STRING" id="68895.RR42_s2013"/>
<feature type="signal peptide" evidence="8">
    <location>
        <begin position="1"/>
        <end position="30"/>
    </location>
</feature>
<sequence>MSSRRQFLKTMPVAVVASLATVPAWRGAYAAAPTLDEAEPQAVKLGYKADTRKVDQARYPRHAASQTCANCQLFQEGANPATGGCVLFGDKQVAAAGWCSSWEQG</sequence>
<evidence type="ECO:0000256" key="1">
    <source>
        <dbReference type="ARBA" id="ARBA00022448"/>
    </source>
</evidence>
<reference evidence="10 11" key="1">
    <citation type="journal article" date="2015" name="Genome Announc.">
        <title>Complete Genome Sequence of Cupriavidus basilensis 4G11, Isolated from the Oak Ridge Field Research Center Site.</title>
        <authorList>
            <person name="Ray J."/>
            <person name="Waters R.J."/>
            <person name="Skerker J.M."/>
            <person name="Kuehl J.V."/>
            <person name="Price M.N."/>
            <person name="Huang J."/>
            <person name="Chakraborty R."/>
            <person name="Arkin A.P."/>
            <person name="Deutschbauer A."/>
        </authorList>
    </citation>
    <scope>NUCLEOTIDE SEQUENCE [LARGE SCALE GENOMIC DNA]</scope>
    <source>
        <strain evidence="10">4G11</strain>
    </source>
</reference>
<dbReference type="InterPro" id="IPR036369">
    <property type="entry name" value="HIPIP_sf"/>
</dbReference>
<dbReference type="InterPro" id="IPR000170">
    <property type="entry name" value="High_potential_FeS_prot"/>
</dbReference>
<dbReference type="GO" id="GO:0051539">
    <property type="term" value="F:4 iron, 4 sulfur cluster binding"/>
    <property type="evidence" value="ECO:0007669"/>
    <property type="project" value="UniProtKB-KW"/>
</dbReference>
<name>A0A0C4YSK3_9BURK</name>
<protein>
    <recommendedName>
        <fullName evidence="7">High-potential iron-sulfur protein</fullName>
        <shortName evidence="7">HiPIP</shortName>
    </recommendedName>
</protein>
<organism evidence="10 11">
    <name type="scientific">Cupriavidus basilensis</name>
    <dbReference type="NCBI Taxonomy" id="68895"/>
    <lineage>
        <taxon>Bacteria</taxon>
        <taxon>Pseudomonadati</taxon>
        <taxon>Pseudomonadota</taxon>
        <taxon>Betaproteobacteria</taxon>
        <taxon>Burkholderiales</taxon>
        <taxon>Burkholderiaceae</taxon>
        <taxon>Cupriavidus</taxon>
    </lineage>
</organism>
<accession>A0A0C4YSK3</accession>
<evidence type="ECO:0000256" key="6">
    <source>
        <dbReference type="ARBA" id="ARBA00023014"/>
    </source>
</evidence>
<keyword evidence="2 7" id="KW-0004">4Fe-4S</keyword>
<dbReference type="SUPFAM" id="SSF57652">
    <property type="entry name" value="HIPIP (high potential iron protein)"/>
    <property type="match status" value="1"/>
</dbReference>
<dbReference type="GO" id="GO:0019646">
    <property type="term" value="P:aerobic electron transport chain"/>
    <property type="evidence" value="ECO:0007669"/>
    <property type="project" value="InterPro"/>
</dbReference>
<evidence type="ECO:0000256" key="5">
    <source>
        <dbReference type="ARBA" id="ARBA00023004"/>
    </source>
</evidence>
<dbReference type="PROSITE" id="PS51318">
    <property type="entry name" value="TAT"/>
    <property type="match status" value="1"/>
</dbReference>
<dbReference type="OrthoDB" id="5298540at2"/>
<proteinExistence type="inferred from homology"/>
<evidence type="ECO:0000256" key="8">
    <source>
        <dbReference type="SAM" id="SignalP"/>
    </source>
</evidence>
<keyword evidence="4 7" id="KW-0249">Electron transport</keyword>
<keyword evidence="8" id="KW-0732">Signal</keyword>
<dbReference type="Proteomes" id="UP000031843">
    <property type="component" value="Chromosome secondary"/>
</dbReference>
<evidence type="ECO:0000313" key="10">
    <source>
        <dbReference type="EMBL" id="AJG23601.1"/>
    </source>
</evidence>
<dbReference type="Pfam" id="PF01355">
    <property type="entry name" value="HIPIP"/>
    <property type="match status" value="1"/>
</dbReference>
<keyword evidence="11" id="KW-1185">Reference proteome</keyword>
<evidence type="ECO:0000313" key="11">
    <source>
        <dbReference type="Proteomes" id="UP000031843"/>
    </source>
</evidence>
<keyword evidence="3 7" id="KW-0479">Metal-binding</keyword>
<evidence type="ECO:0000256" key="3">
    <source>
        <dbReference type="ARBA" id="ARBA00022723"/>
    </source>
</evidence>
<dbReference type="Gene3D" id="4.10.490.10">
    <property type="entry name" value="High potential iron-sulphur protein"/>
    <property type="match status" value="1"/>
</dbReference>
<gene>
    <name evidence="10" type="ORF">RR42_s2013</name>
</gene>
<evidence type="ECO:0000256" key="7">
    <source>
        <dbReference type="RuleBase" id="RU000620"/>
    </source>
</evidence>
<feature type="domain" description="High potential iron-sulfur proteins family profile" evidence="9">
    <location>
        <begin position="29"/>
        <end position="105"/>
    </location>
</feature>
<keyword evidence="1 7" id="KW-0813">Transport</keyword>
<comment type="similarity">
    <text evidence="7">Belongs to the high-potential iron-sulfur protein (HiPIP) family.</text>
</comment>
<feature type="chain" id="PRO_5002185838" description="High-potential iron-sulfur protein" evidence="8">
    <location>
        <begin position="31"/>
        <end position="105"/>
    </location>
</feature>